<dbReference type="Proteomes" id="UP000199630">
    <property type="component" value="Unassembled WGS sequence"/>
</dbReference>
<sequence>MINLRRVMDEDRVFSESGSYDGLIARDAVVQEGVELRLQGVVGGNLVVKRGALVYLDATVGGAIRNEGGRILPVRVLEAPFLESA</sequence>
<organism evidence="1 2">
    <name type="scientific">Celeribacter neptunius</name>
    <dbReference type="NCBI Taxonomy" id="588602"/>
    <lineage>
        <taxon>Bacteria</taxon>
        <taxon>Pseudomonadati</taxon>
        <taxon>Pseudomonadota</taxon>
        <taxon>Alphaproteobacteria</taxon>
        <taxon>Rhodobacterales</taxon>
        <taxon>Roseobacteraceae</taxon>
        <taxon>Celeribacter</taxon>
    </lineage>
</organism>
<proteinExistence type="predicted"/>
<dbReference type="OrthoDB" id="7510721at2"/>
<accession>A0A1I3TQ69</accession>
<dbReference type="AlphaFoldDB" id="A0A1I3TQ69"/>
<gene>
    <name evidence="1" type="ORF">SAMN04487991_2820</name>
</gene>
<name>A0A1I3TQ69_9RHOB</name>
<evidence type="ECO:0008006" key="3">
    <source>
        <dbReference type="Google" id="ProtNLM"/>
    </source>
</evidence>
<dbReference type="EMBL" id="FORH01000005">
    <property type="protein sequence ID" value="SFJ72633.1"/>
    <property type="molecule type" value="Genomic_DNA"/>
</dbReference>
<keyword evidence="2" id="KW-1185">Reference proteome</keyword>
<evidence type="ECO:0000313" key="2">
    <source>
        <dbReference type="Proteomes" id="UP000199630"/>
    </source>
</evidence>
<reference evidence="2" key="1">
    <citation type="submission" date="2016-10" db="EMBL/GenBank/DDBJ databases">
        <authorList>
            <person name="Varghese N."/>
            <person name="Submissions S."/>
        </authorList>
    </citation>
    <scope>NUCLEOTIDE SEQUENCE [LARGE SCALE GENOMIC DNA]</scope>
    <source>
        <strain evidence="2">DSM 26471</strain>
    </source>
</reference>
<protein>
    <recommendedName>
        <fullName evidence="3">Polymer-forming protein</fullName>
    </recommendedName>
</protein>
<evidence type="ECO:0000313" key="1">
    <source>
        <dbReference type="EMBL" id="SFJ72633.1"/>
    </source>
</evidence>
<dbReference type="RefSeq" id="WP_090061332.1">
    <property type="nucleotide sequence ID" value="NZ_FORH01000005.1"/>
</dbReference>